<sequence length="113" mass="12707">MLVIFKLLGTEARRKRFSLHQIRPSKYTTDLPFFLKPSCLHPPPPTFSSPLLSSATHVFSSFAVISFYFSRPLSTTNTQRLLPGLASAWCVPRPARPGVETYRDSPCLVDHVC</sequence>
<accession>A0AAE1CTE6</accession>
<protein>
    <submittedName>
        <fullName evidence="1">Uncharacterized protein</fullName>
    </submittedName>
</protein>
<organism evidence="1 2">
    <name type="scientific">Elysia crispata</name>
    <name type="common">lettuce slug</name>
    <dbReference type="NCBI Taxonomy" id="231223"/>
    <lineage>
        <taxon>Eukaryota</taxon>
        <taxon>Metazoa</taxon>
        <taxon>Spiralia</taxon>
        <taxon>Lophotrochozoa</taxon>
        <taxon>Mollusca</taxon>
        <taxon>Gastropoda</taxon>
        <taxon>Heterobranchia</taxon>
        <taxon>Euthyneura</taxon>
        <taxon>Panpulmonata</taxon>
        <taxon>Sacoglossa</taxon>
        <taxon>Placobranchoidea</taxon>
        <taxon>Plakobranchidae</taxon>
        <taxon>Elysia</taxon>
    </lineage>
</organism>
<comment type="caution">
    <text evidence="1">The sequence shown here is derived from an EMBL/GenBank/DDBJ whole genome shotgun (WGS) entry which is preliminary data.</text>
</comment>
<dbReference type="AlphaFoldDB" id="A0AAE1CTE6"/>
<name>A0AAE1CTE6_9GAST</name>
<keyword evidence="2" id="KW-1185">Reference proteome</keyword>
<gene>
    <name evidence="1" type="ORF">RRG08_058467</name>
</gene>
<evidence type="ECO:0000313" key="2">
    <source>
        <dbReference type="Proteomes" id="UP001283361"/>
    </source>
</evidence>
<evidence type="ECO:0000313" key="1">
    <source>
        <dbReference type="EMBL" id="KAK3734312.1"/>
    </source>
</evidence>
<dbReference type="EMBL" id="JAWDGP010006855">
    <property type="protein sequence ID" value="KAK3734312.1"/>
    <property type="molecule type" value="Genomic_DNA"/>
</dbReference>
<proteinExistence type="predicted"/>
<dbReference type="Proteomes" id="UP001283361">
    <property type="component" value="Unassembled WGS sequence"/>
</dbReference>
<reference evidence="1" key="1">
    <citation type="journal article" date="2023" name="G3 (Bethesda)">
        <title>A reference genome for the long-term kleptoplast-retaining sea slug Elysia crispata morphotype clarki.</title>
        <authorList>
            <person name="Eastman K.E."/>
            <person name="Pendleton A.L."/>
            <person name="Shaikh M.A."/>
            <person name="Suttiyut T."/>
            <person name="Ogas R."/>
            <person name="Tomko P."/>
            <person name="Gavelis G."/>
            <person name="Widhalm J.R."/>
            <person name="Wisecaver J.H."/>
        </authorList>
    </citation>
    <scope>NUCLEOTIDE SEQUENCE</scope>
    <source>
        <strain evidence="1">ECLA1</strain>
    </source>
</reference>